<evidence type="ECO:0000313" key="11">
    <source>
        <dbReference type="Proteomes" id="UP000515806"/>
    </source>
</evidence>
<name>A0A7G9QHR4_9SPHI</name>
<dbReference type="GO" id="GO:0004065">
    <property type="term" value="F:arylsulfatase activity"/>
    <property type="evidence" value="ECO:0007669"/>
    <property type="project" value="TreeGrafter"/>
</dbReference>
<organism evidence="10 11">
    <name type="scientific">Pedobacter roseus</name>
    <dbReference type="NCBI Taxonomy" id="336820"/>
    <lineage>
        <taxon>Bacteria</taxon>
        <taxon>Pseudomonadati</taxon>
        <taxon>Bacteroidota</taxon>
        <taxon>Sphingobacteriia</taxon>
        <taxon>Sphingobacteriales</taxon>
        <taxon>Sphingobacteriaceae</taxon>
        <taxon>Pedobacter</taxon>
    </lineage>
</organism>
<protein>
    <submittedName>
        <fullName evidence="10">Sulfatase</fullName>
    </submittedName>
</protein>
<dbReference type="InterPro" id="IPR000917">
    <property type="entry name" value="Sulfatase_N"/>
</dbReference>
<comment type="cofactor">
    <cofactor evidence="1">
        <name>Ca(2+)</name>
        <dbReference type="ChEBI" id="CHEBI:29108"/>
    </cofactor>
</comment>
<evidence type="ECO:0000313" key="10">
    <source>
        <dbReference type="EMBL" id="QNN42889.1"/>
    </source>
</evidence>
<dbReference type="EMBL" id="CP060723">
    <property type="protein sequence ID" value="QNN42889.1"/>
    <property type="molecule type" value="Genomic_DNA"/>
</dbReference>
<keyword evidence="3" id="KW-0479">Metal-binding</keyword>
<dbReference type="Pfam" id="PF00884">
    <property type="entry name" value="Sulfatase"/>
    <property type="match status" value="1"/>
</dbReference>
<dbReference type="InterPro" id="IPR050738">
    <property type="entry name" value="Sulfatase"/>
</dbReference>
<keyword evidence="6" id="KW-0106">Calcium</keyword>
<evidence type="ECO:0000256" key="7">
    <source>
        <dbReference type="SAM" id="MobiDB-lite"/>
    </source>
</evidence>
<dbReference type="RefSeq" id="WP_187593409.1">
    <property type="nucleotide sequence ID" value="NZ_CP060723.1"/>
</dbReference>
<evidence type="ECO:0000256" key="2">
    <source>
        <dbReference type="ARBA" id="ARBA00008779"/>
    </source>
</evidence>
<dbReference type="Gene3D" id="3.40.720.10">
    <property type="entry name" value="Alkaline Phosphatase, subunit A"/>
    <property type="match status" value="1"/>
</dbReference>
<dbReference type="KEGG" id="proe:H9L23_01890"/>
<dbReference type="Gene3D" id="3.30.1120.10">
    <property type="match status" value="1"/>
</dbReference>
<evidence type="ECO:0000256" key="1">
    <source>
        <dbReference type="ARBA" id="ARBA00001913"/>
    </source>
</evidence>
<dbReference type="Proteomes" id="UP000515806">
    <property type="component" value="Chromosome"/>
</dbReference>
<dbReference type="PANTHER" id="PTHR42693:SF42">
    <property type="entry name" value="ARYLSULFATASE G"/>
    <property type="match status" value="1"/>
</dbReference>
<evidence type="ECO:0000256" key="8">
    <source>
        <dbReference type="SAM" id="SignalP"/>
    </source>
</evidence>
<dbReference type="GO" id="GO:0046872">
    <property type="term" value="F:metal ion binding"/>
    <property type="evidence" value="ECO:0007669"/>
    <property type="project" value="UniProtKB-KW"/>
</dbReference>
<feature type="region of interest" description="Disordered" evidence="7">
    <location>
        <begin position="158"/>
        <end position="179"/>
    </location>
</feature>
<evidence type="ECO:0000256" key="6">
    <source>
        <dbReference type="ARBA" id="ARBA00022837"/>
    </source>
</evidence>
<comment type="similarity">
    <text evidence="2">Belongs to the sulfatase family.</text>
</comment>
<accession>A0A7G9QHR4</accession>
<keyword evidence="11" id="KW-1185">Reference proteome</keyword>
<evidence type="ECO:0000256" key="3">
    <source>
        <dbReference type="ARBA" id="ARBA00022723"/>
    </source>
</evidence>
<keyword evidence="5" id="KW-0378">Hydrolase</keyword>
<feature type="chain" id="PRO_5028904785" evidence="8">
    <location>
        <begin position="24"/>
        <end position="478"/>
    </location>
</feature>
<evidence type="ECO:0000256" key="4">
    <source>
        <dbReference type="ARBA" id="ARBA00022729"/>
    </source>
</evidence>
<proteinExistence type="inferred from homology"/>
<gene>
    <name evidence="10" type="ORF">H9L23_01890</name>
</gene>
<dbReference type="SUPFAM" id="SSF53649">
    <property type="entry name" value="Alkaline phosphatase-like"/>
    <property type="match status" value="1"/>
</dbReference>
<keyword evidence="4 8" id="KW-0732">Signal</keyword>
<sequence length="478" mass="52742">MSHSFKPVLTFVLVFTLYFNANAQNKKPVAKPNILLIFTDDLGYMDCGFTGSKIMETPNIDALSKKGMVFNNAYAGAGNCAPSRAALISGKYSPRTGVYAVGSTTRGPVELMKLVPVRNNVALNPSFKTIAEGLKDQGYATAIFGKWHLADSKATQPQAQGFDQYTEGPKEQSVKGSNEAADPKGVAYLTDAAIKFMQNTKDKPFFAYLAHNAIHSKLEAKAETIAKFKKKGLNDKMAVYAACTYDFDASVGVIMDFLKKTGLEKNTLVIFTSDNGATQQSSQEPLRGNKGSYYEGGIREPFIACWPDHIKPGAINATPIINLDFYPTFMSLAGDKKFKSDGEDLMPLLLGQKTETIRKSIYWYFPGYLDNPVIRGRDKVFRTRPVAVIRKGDFKLHLYLEEWMLDGGKARIKENNAVELYNIKTDEGEHLNLANTNEAKRDELLADLLSWMEKTKAPLPTKITATNKAVQGTVGGEN</sequence>
<feature type="domain" description="Sulfatase N-terminal" evidence="9">
    <location>
        <begin position="32"/>
        <end position="334"/>
    </location>
</feature>
<dbReference type="CDD" id="cd16144">
    <property type="entry name" value="ARS_like"/>
    <property type="match status" value="1"/>
</dbReference>
<evidence type="ECO:0000256" key="5">
    <source>
        <dbReference type="ARBA" id="ARBA00022801"/>
    </source>
</evidence>
<dbReference type="PANTHER" id="PTHR42693">
    <property type="entry name" value="ARYLSULFATASE FAMILY MEMBER"/>
    <property type="match status" value="1"/>
</dbReference>
<evidence type="ECO:0000259" key="9">
    <source>
        <dbReference type="Pfam" id="PF00884"/>
    </source>
</evidence>
<feature type="signal peptide" evidence="8">
    <location>
        <begin position="1"/>
        <end position="23"/>
    </location>
</feature>
<dbReference type="InterPro" id="IPR017850">
    <property type="entry name" value="Alkaline_phosphatase_core_sf"/>
</dbReference>
<reference evidence="10 11" key="1">
    <citation type="submission" date="2020-08" db="EMBL/GenBank/DDBJ databases">
        <title>Genome sequence of Pedobacter roseus KACC 11594T.</title>
        <authorList>
            <person name="Hyun D.-W."/>
            <person name="Bae J.-W."/>
        </authorList>
    </citation>
    <scope>NUCLEOTIDE SEQUENCE [LARGE SCALE GENOMIC DNA]</scope>
    <source>
        <strain evidence="10 11">KACC 11594</strain>
    </source>
</reference>
<dbReference type="AlphaFoldDB" id="A0A7G9QHR4"/>